<name>A0ACD6AD28_AVESA</name>
<sequence>MAMRIGRLGFGWRPKFDAKQRCKSSGGGATTPGWRNDPRSDLPARRGALGEAVFGAFELSGHTVSNLSRAVRLRETRGGARILRLLSLRFALRPELQVEIVSDEEMAIIEAALAAAAARPLLSAAVRGVATLSCTAYSTSGDIEDSAPPPRRSLLSRFRERRAIAVTDITATEWCDKQMEFVLEHGKPERTEAMKAGSDRHAQLEQEVIERVDIAIRSAEESWAVKFMNFIVGTNQLLFNGLTRELPVIGVVEGSWMVGIIDELRMPVDGISFHPILVDTKTRFKATIPSEAQKRNGRLQLMCYKYLWDRLIAEKFPAENFFNYFDLNPDFLLSDDVKRYISSLGFNAQTFGDVLKYYKITCHTLSRSQEQLILRYELQADQSLLEEYQFSYDDQWFKDQIQEALSFWLGAREPKFVTEEELWKCKFCKFASTCPKIASTSSC</sequence>
<evidence type="ECO:0000313" key="1">
    <source>
        <dbReference type="EnsemblPlants" id="AVESA.00010b.r2.7DG1341620.1.CDS"/>
    </source>
</evidence>
<dbReference type="EnsemblPlants" id="AVESA.00010b.r2.7DG1341620.1">
    <property type="protein sequence ID" value="AVESA.00010b.r2.7DG1341620.1.CDS"/>
    <property type="gene ID" value="AVESA.00010b.r2.7DG1341620"/>
</dbReference>
<evidence type="ECO:0000313" key="2">
    <source>
        <dbReference type="Proteomes" id="UP001732700"/>
    </source>
</evidence>
<proteinExistence type="predicted"/>
<keyword evidence="2" id="KW-1185">Reference proteome</keyword>
<organism evidence="1 2">
    <name type="scientific">Avena sativa</name>
    <name type="common">Oat</name>
    <dbReference type="NCBI Taxonomy" id="4498"/>
    <lineage>
        <taxon>Eukaryota</taxon>
        <taxon>Viridiplantae</taxon>
        <taxon>Streptophyta</taxon>
        <taxon>Embryophyta</taxon>
        <taxon>Tracheophyta</taxon>
        <taxon>Spermatophyta</taxon>
        <taxon>Magnoliopsida</taxon>
        <taxon>Liliopsida</taxon>
        <taxon>Poales</taxon>
        <taxon>Poaceae</taxon>
        <taxon>BOP clade</taxon>
        <taxon>Pooideae</taxon>
        <taxon>Poodae</taxon>
        <taxon>Poeae</taxon>
        <taxon>Poeae Chloroplast Group 1 (Aveneae type)</taxon>
        <taxon>Aveninae</taxon>
        <taxon>Avena</taxon>
    </lineage>
</organism>
<protein>
    <submittedName>
        <fullName evidence="1">Uncharacterized protein</fullName>
    </submittedName>
</protein>
<dbReference type="Proteomes" id="UP001732700">
    <property type="component" value="Chromosome 7D"/>
</dbReference>
<accession>A0ACD6AD28</accession>
<reference evidence="1" key="1">
    <citation type="submission" date="2021-05" db="EMBL/GenBank/DDBJ databases">
        <authorList>
            <person name="Scholz U."/>
            <person name="Mascher M."/>
            <person name="Fiebig A."/>
        </authorList>
    </citation>
    <scope>NUCLEOTIDE SEQUENCE [LARGE SCALE GENOMIC DNA]</scope>
</reference>
<reference evidence="1" key="2">
    <citation type="submission" date="2025-09" db="UniProtKB">
        <authorList>
            <consortium name="EnsemblPlants"/>
        </authorList>
    </citation>
    <scope>IDENTIFICATION</scope>
</reference>